<dbReference type="AlphaFoldDB" id="A0A814R1V4"/>
<feature type="chain" id="PRO_5035685243" description="BPTI/Kunitz inhibitor domain-containing protein" evidence="4">
    <location>
        <begin position="20"/>
        <end position="279"/>
    </location>
</feature>
<reference evidence="6" key="1">
    <citation type="submission" date="2021-02" db="EMBL/GenBank/DDBJ databases">
        <authorList>
            <person name="Nowell W R."/>
        </authorList>
    </citation>
    <scope>NUCLEOTIDE SEQUENCE</scope>
</reference>
<dbReference type="FunFam" id="4.10.410.10:FF:000021">
    <property type="entry name" value="Serine protease inhibitor, putative"/>
    <property type="match status" value="1"/>
</dbReference>
<dbReference type="PRINTS" id="PR00759">
    <property type="entry name" value="BASICPTASE"/>
</dbReference>
<name>A0A814R1V4_9BILA</name>
<evidence type="ECO:0000313" key="6">
    <source>
        <dbReference type="EMBL" id="CAF1125801.1"/>
    </source>
</evidence>
<dbReference type="InterPro" id="IPR036880">
    <property type="entry name" value="Kunitz_BPTI_sf"/>
</dbReference>
<dbReference type="PANTHER" id="PTHR47247:SF1">
    <property type="entry name" value="KUNITZ-TYPE PROTEASE INHIBITOR 2"/>
    <property type="match status" value="1"/>
</dbReference>
<feature type="signal peptide" evidence="4">
    <location>
        <begin position="1"/>
        <end position="19"/>
    </location>
</feature>
<dbReference type="Gene3D" id="4.10.410.10">
    <property type="entry name" value="Pancreatic trypsin inhibitor Kunitz domain"/>
    <property type="match status" value="1"/>
</dbReference>
<proteinExistence type="predicted"/>
<dbReference type="InterPro" id="IPR002223">
    <property type="entry name" value="Kunitz_BPTI"/>
</dbReference>
<evidence type="ECO:0000256" key="4">
    <source>
        <dbReference type="SAM" id="SignalP"/>
    </source>
</evidence>
<evidence type="ECO:0000256" key="1">
    <source>
        <dbReference type="ARBA" id="ARBA00022690"/>
    </source>
</evidence>
<keyword evidence="1" id="KW-0646">Protease inhibitor</keyword>
<gene>
    <name evidence="6" type="ORF">GPM918_LOCUS19927</name>
    <name evidence="7" type="ORF">SRO942_LOCUS19923</name>
</gene>
<dbReference type="GO" id="GO:0004867">
    <property type="term" value="F:serine-type endopeptidase inhibitor activity"/>
    <property type="evidence" value="ECO:0007669"/>
    <property type="project" value="UniProtKB-KW"/>
</dbReference>
<sequence>MALLLTLIYLTIFLHGSYSAENIIHGKVLHTGIGKLTPGAKLEVAIKDTSLQDTAAKLLSNITIDVHKFPTSFFVKYNPTQVKQGHTYTVSATIKDRNQKLLFLNDVRIPVTLTGFNPTKNIDIPVIQVGGNSQSSGVKPGVVPTKSGCPPVKNCKKKCAYGFEKKNECDICKCHDPCNPGGKSRLCGAGKKCVIDKSSVFGGATKFLAHCEEPKSFGNDKNTKAICKEPKVTGICRAAMPRFFYNPSTRTCEQFTYGGCGGNKNNFTTRKLCEDTCKA</sequence>
<dbReference type="Proteomes" id="UP000681722">
    <property type="component" value="Unassembled WGS sequence"/>
</dbReference>
<evidence type="ECO:0000313" key="8">
    <source>
        <dbReference type="Proteomes" id="UP000663829"/>
    </source>
</evidence>
<feature type="domain" description="BPTI/Kunitz inhibitor" evidence="5">
    <location>
        <begin position="227"/>
        <end position="277"/>
    </location>
</feature>
<dbReference type="Gene3D" id="2.10.22.10">
    <property type="entry name" value="Antistasin, domain 1"/>
    <property type="match status" value="1"/>
</dbReference>
<evidence type="ECO:0000313" key="7">
    <source>
        <dbReference type="EMBL" id="CAF3889308.1"/>
    </source>
</evidence>
<keyword evidence="3" id="KW-1015">Disulfide bond</keyword>
<dbReference type="PANTHER" id="PTHR47247">
    <property type="entry name" value="KUNITZ-TYPE PROTEASE INHIBITOR 2"/>
    <property type="match status" value="1"/>
</dbReference>
<evidence type="ECO:0000256" key="2">
    <source>
        <dbReference type="ARBA" id="ARBA00022900"/>
    </source>
</evidence>
<dbReference type="InterPro" id="IPR020901">
    <property type="entry name" value="Prtase_inh_Kunz-CS"/>
</dbReference>
<dbReference type="InterPro" id="IPR039366">
    <property type="entry name" value="Pilotin"/>
</dbReference>
<keyword evidence="8" id="KW-1185">Reference proteome</keyword>
<dbReference type="Pfam" id="PF02822">
    <property type="entry name" value="Antistasin"/>
    <property type="match status" value="1"/>
</dbReference>
<dbReference type="Pfam" id="PF09619">
    <property type="entry name" value="YscW"/>
    <property type="match status" value="1"/>
</dbReference>
<dbReference type="CDD" id="cd00109">
    <property type="entry name" value="Kunitz-type"/>
    <property type="match status" value="1"/>
</dbReference>
<dbReference type="PROSITE" id="PS00280">
    <property type="entry name" value="BPTI_KUNITZ_1"/>
    <property type="match status" value="1"/>
</dbReference>
<dbReference type="Proteomes" id="UP000663829">
    <property type="component" value="Unassembled WGS sequence"/>
</dbReference>
<protein>
    <recommendedName>
        <fullName evidence="5">BPTI/Kunitz inhibitor domain-containing protein</fullName>
    </recommendedName>
</protein>
<keyword evidence="2" id="KW-0722">Serine protease inhibitor</keyword>
<dbReference type="EMBL" id="CAJOBC010006164">
    <property type="protein sequence ID" value="CAF3889308.1"/>
    <property type="molecule type" value="Genomic_DNA"/>
</dbReference>
<organism evidence="6 8">
    <name type="scientific">Didymodactylos carnosus</name>
    <dbReference type="NCBI Taxonomy" id="1234261"/>
    <lineage>
        <taxon>Eukaryota</taxon>
        <taxon>Metazoa</taxon>
        <taxon>Spiralia</taxon>
        <taxon>Gnathifera</taxon>
        <taxon>Rotifera</taxon>
        <taxon>Eurotatoria</taxon>
        <taxon>Bdelloidea</taxon>
        <taxon>Philodinida</taxon>
        <taxon>Philodinidae</taxon>
        <taxon>Didymodactylos</taxon>
    </lineage>
</organism>
<dbReference type="InterPro" id="IPR004094">
    <property type="entry name" value="Antistasin-like"/>
</dbReference>
<evidence type="ECO:0000259" key="5">
    <source>
        <dbReference type="PROSITE" id="PS50279"/>
    </source>
</evidence>
<dbReference type="SUPFAM" id="SSF57362">
    <property type="entry name" value="BPTI-like"/>
    <property type="match status" value="1"/>
</dbReference>
<dbReference type="Pfam" id="PF00014">
    <property type="entry name" value="Kunitz_BPTI"/>
    <property type="match status" value="1"/>
</dbReference>
<comment type="caution">
    <text evidence="6">The sequence shown here is derived from an EMBL/GenBank/DDBJ whole genome shotgun (WGS) entry which is preliminary data.</text>
</comment>
<evidence type="ECO:0000256" key="3">
    <source>
        <dbReference type="ARBA" id="ARBA00023157"/>
    </source>
</evidence>
<dbReference type="SMART" id="SM00131">
    <property type="entry name" value="KU"/>
    <property type="match status" value="1"/>
</dbReference>
<dbReference type="PROSITE" id="PS50279">
    <property type="entry name" value="BPTI_KUNITZ_2"/>
    <property type="match status" value="1"/>
</dbReference>
<accession>A0A814R1V4</accession>
<keyword evidence="4" id="KW-0732">Signal</keyword>
<dbReference type="OrthoDB" id="4473401at2759"/>
<dbReference type="EMBL" id="CAJNOQ010006165">
    <property type="protein sequence ID" value="CAF1125801.1"/>
    <property type="molecule type" value="Genomic_DNA"/>
</dbReference>